<proteinExistence type="inferred from homology"/>
<dbReference type="InterPro" id="IPR041522">
    <property type="entry name" value="CdaR_GGDEF"/>
</dbReference>
<dbReference type="InterPro" id="IPR051448">
    <property type="entry name" value="CdaR-like_regulators"/>
</dbReference>
<comment type="similarity">
    <text evidence="1">Belongs to the CdaR family.</text>
</comment>
<keyword evidence="5" id="KW-1185">Reference proteome</keyword>
<feature type="domain" description="CdaR GGDEF-like" evidence="3">
    <location>
        <begin position="251"/>
        <end position="360"/>
    </location>
</feature>
<reference evidence="4 5" key="1">
    <citation type="submission" date="2024-04" db="EMBL/GenBank/DDBJ databases">
        <title>Defined microbial consortia suppress multidrug-resistant proinflammatory Enterobacteriaceae via ecological control.</title>
        <authorList>
            <person name="Furuichi M."/>
            <person name="Kawaguchi T."/>
            <person name="Pust M."/>
            <person name="Yasuma K."/>
            <person name="Plichta D."/>
            <person name="Hasegawa N."/>
            <person name="Ohya T."/>
            <person name="Bhattarai S."/>
            <person name="Sasajima S."/>
            <person name="Aoto Y."/>
            <person name="Tuganbaev T."/>
            <person name="Yaginuma M."/>
            <person name="Ueda M."/>
            <person name="Okahashi N."/>
            <person name="Amafuji K."/>
            <person name="Kiridooshi Y."/>
            <person name="Sugita K."/>
            <person name="Strazar M."/>
            <person name="Skelly A."/>
            <person name="Suda W."/>
            <person name="Hattori M."/>
            <person name="Nakamoto N."/>
            <person name="Caballero S."/>
            <person name="Norman J."/>
            <person name="Olle B."/>
            <person name="Tanoue T."/>
            <person name="Arita M."/>
            <person name="Bucci V."/>
            <person name="Atarashi K."/>
            <person name="Xavier R."/>
            <person name="Honda K."/>
        </authorList>
    </citation>
    <scope>NUCLEOTIDE SEQUENCE [LARGE SCALE GENOMIC DNA]</scope>
    <source>
        <strain evidence="5">k04-0078-D8-1</strain>
    </source>
</reference>
<organism evidence="4 5">
    <name type="scientific">Blautia hominis</name>
    <dbReference type="NCBI Taxonomy" id="2025493"/>
    <lineage>
        <taxon>Bacteria</taxon>
        <taxon>Bacillati</taxon>
        <taxon>Bacillota</taxon>
        <taxon>Clostridia</taxon>
        <taxon>Lachnospirales</taxon>
        <taxon>Lachnospiraceae</taxon>
        <taxon>Blautia</taxon>
    </lineage>
</organism>
<dbReference type="InterPro" id="IPR025736">
    <property type="entry name" value="PucR_C-HTH_dom"/>
</dbReference>
<name>A0ABQ0BGB4_9FIRM</name>
<sequence length="488" mass="57419">MKLSMHMIANRIYFLDMEVHLRESDPPVLKSARLVYATDCAYIYADENDTICSAESGSIRLKDVRLAEGFDIIQSVFDFYDDWYQNIQGLITQRAYQDLVDACFRVFHNPMTLFDTDCKVLGMSSQYGEDDGDREWAYLSRYGYSSIQALEYMRSFYPAHDFEYEKVLPFKFQGTILNCQGITGALIFQNEFFLRINVIEKDRALNQGDYQMLEMLLQMMHHYLDNERGEKNRNAENSVFYSLLNNEMTDSEKLNRKLMYAGWSAEDRYQVVIVRTRRKELSAKAAEVMRSTLMGIFPECRMIGREKEFILIWNISKSGAFKRERVRQIFLQTDADVGISLPMEGIFHLSYLYTQAKAAVDNKDLLGESSDKILDFYYMGINYILMSGSLEHMMYACHPDVRSLWKREQEEQDGLFDTFSAYLKYERSVLNTSQAVYIHRNTLLYRIKKIKELLKYDLEDAYTRNYMQVSVMVTELYRKMNHGLPERK</sequence>
<dbReference type="Pfam" id="PF13556">
    <property type="entry name" value="HTH_30"/>
    <property type="match status" value="1"/>
</dbReference>
<accession>A0ABQ0BGB4</accession>
<evidence type="ECO:0000313" key="5">
    <source>
        <dbReference type="Proteomes" id="UP001600943"/>
    </source>
</evidence>
<dbReference type="Pfam" id="PF17853">
    <property type="entry name" value="GGDEF_2"/>
    <property type="match status" value="1"/>
</dbReference>
<dbReference type="PANTHER" id="PTHR33744">
    <property type="entry name" value="CARBOHYDRATE DIACID REGULATOR"/>
    <property type="match status" value="1"/>
</dbReference>
<evidence type="ECO:0000259" key="3">
    <source>
        <dbReference type="Pfam" id="PF17853"/>
    </source>
</evidence>
<dbReference type="InterPro" id="IPR042070">
    <property type="entry name" value="PucR_C-HTH_sf"/>
</dbReference>
<dbReference type="Gene3D" id="1.10.10.2840">
    <property type="entry name" value="PucR C-terminal helix-turn-helix domain"/>
    <property type="match status" value="1"/>
</dbReference>
<dbReference type="RefSeq" id="WP_390408981.1">
    <property type="nucleotide sequence ID" value="NZ_BAABYW010000001.1"/>
</dbReference>
<gene>
    <name evidence="4" type="ORF">K040078D81_46190</name>
</gene>
<evidence type="ECO:0000256" key="1">
    <source>
        <dbReference type="ARBA" id="ARBA00006754"/>
    </source>
</evidence>
<evidence type="ECO:0000313" key="4">
    <source>
        <dbReference type="EMBL" id="GAA6410502.1"/>
    </source>
</evidence>
<protein>
    <submittedName>
        <fullName evidence="4">Helix-turn-helix domain-containing protein</fullName>
    </submittedName>
</protein>
<evidence type="ECO:0000259" key="2">
    <source>
        <dbReference type="Pfam" id="PF13556"/>
    </source>
</evidence>
<dbReference type="EMBL" id="BAABYW010000001">
    <property type="protein sequence ID" value="GAA6410502.1"/>
    <property type="molecule type" value="Genomic_DNA"/>
</dbReference>
<feature type="domain" description="PucR C-terminal helix-turn-helix" evidence="2">
    <location>
        <begin position="415"/>
        <end position="466"/>
    </location>
</feature>
<comment type="caution">
    <text evidence="4">The sequence shown here is derived from an EMBL/GenBank/DDBJ whole genome shotgun (WGS) entry which is preliminary data.</text>
</comment>
<dbReference type="PANTHER" id="PTHR33744:SF1">
    <property type="entry name" value="DNA-BINDING TRANSCRIPTIONAL ACTIVATOR ADER"/>
    <property type="match status" value="1"/>
</dbReference>
<dbReference type="Proteomes" id="UP001600943">
    <property type="component" value="Unassembled WGS sequence"/>
</dbReference>